<evidence type="ECO:0000259" key="4">
    <source>
        <dbReference type="PROSITE" id="PS50949"/>
    </source>
</evidence>
<dbReference type="KEGG" id="cdx:CDES_14260"/>
<dbReference type="Gene3D" id="1.20.120.530">
    <property type="entry name" value="GntR ligand-binding domain-like"/>
    <property type="match status" value="1"/>
</dbReference>
<dbReference type="RefSeq" id="WP_053546258.1">
    <property type="nucleotide sequence ID" value="NZ_CP009221.1"/>
</dbReference>
<organism evidence="5 6">
    <name type="scientific">Corynebacterium deserti GIMN1.010</name>
    <dbReference type="NCBI Taxonomy" id="931089"/>
    <lineage>
        <taxon>Bacteria</taxon>
        <taxon>Bacillati</taxon>
        <taxon>Actinomycetota</taxon>
        <taxon>Actinomycetes</taxon>
        <taxon>Mycobacteriales</taxon>
        <taxon>Corynebacteriaceae</taxon>
        <taxon>Corynebacterium</taxon>
    </lineage>
</organism>
<keyword evidence="3" id="KW-0804">Transcription</keyword>
<evidence type="ECO:0000313" key="5">
    <source>
        <dbReference type="EMBL" id="ALC07168.1"/>
    </source>
</evidence>
<evidence type="ECO:0000256" key="3">
    <source>
        <dbReference type="ARBA" id="ARBA00023163"/>
    </source>
</evidence>
<keyword evidence="6" id="KW-1185">Reference proteome</keyword>
<accession>A0A0M5IUP4</accession>
<dbReference type="OrthoDB" id="4164516at2"/>
<dbReference type="PATRIC" id="fig|931089.4.peg.2876"/>
<evidence type="ECO:0000313" key="6">
    <source>
        <dbReference type="Proteomes" id="UP000068067"/>
    </source>
</evidence>
<dbReference type="Gene3D" id="1.10.10.10">
    <property type="entry name" value="Winged helix-like DNA-binding domain superfamily/Winged helix DNA-binding domain"/>
    <property type="match status" value="1"/>
</dbReference>
<evidence type="ECO:0000256" key="2">
    <source>
        <dbReference type="ARBA" id="ARBA00023125"/>
    </source>
</evidence>
<keyword evidence="2" id="KW-0238">DNA-binding</keyword>
<dbReference type="CDD" id="cd07377">
    <property type="entry name" value="WHTH_GntR"/>
    <property type="match status" value="1"/>
</dbReference>
<protein>
    <submittedName>
        <fullName evidence="5">Transcriptional regulator</fullName>
    </submittedName>
</protein>
<dbReference type="SUPFAM" id="SSF46785">
    <property type="entry name" value="Winged helix' DNA-binding domain"/>
    <property type="match status" value="1"/>
</dbReference>
<dbReference type="SMART" id="SM00345">
    <property type="entry name" value="HTH_GNTR"/>
    <property type="match status" value="1"/>
</dbReference>
<feature type="domain" description="HTH gntR-type" evidence="4">
    <location>
        <begin position="9"/>
        <end position="76"/>
    </location>
</feature>
<gene>
    <name evidence="5" type="ORF">CDES_14260</name>
</gene>
<dbReference type="Pfam" id="PF00392">
    <property type="entry name" value="GntR"/>
    <property type="match status" value="1"/>
</dbReference>
<keyword evidence="1" id="KW-0805">Transcription regulation</keyword>
<dbReference type="InterPro" id="IPR008920">
    <property type="entry name" value="TF_FadR/GntR_C"/>
</dbReference>
<dbReference type="InterPro" id="IPR036390">
    <property type="entry name" value="WH_DNA-bd_sf"/>
</dbReference>
<dbReference type="AlphaFoldDB" id="A0A0M5IUP4"/>
<dbReference type="InterPro" id="IPR011711">
    <property type="entry name" value="GntR_C"/>
</dbReference>
<keyword evidence="5" id="KW-0614">Plasmid</keyword>
<dbReference type="Proteomes" id="UP000068067">
    <property type="component" value="Plasmid pCdes1"/>
</dbReference>
<dbReference type="GO" id="GO:0003677">
    <property type="term" value="F:DNA binding"/>
    <property type="evidence" value="ECO:0007669"/>
    <property type="project" value="UniProtKB-KW"/>
</dbReference>
<evidence type="ECO:0000256" key="1">
    <source>
        <dbReference type="ARBA" id="ARBA00023015"/>
    </source>
</evidence>
<dbReference type="EMBL" id="CP009221">
    <property type="protein sequence ID" value="ALC07168.1"/>
    <property type="molecule type" value="Genomic_DNA"/>
</dbReference>
<dbReference type="InterPro" id="IPR036388">
    <property type="entry name" value="WH-like_DNA-bd_sf"/>
</dbReference>
<proteinExistence type="predicted"/>
<dbReference type="Pfam" id="PF07729">
    <property type="entry name" value="FCD"/>
    <property type="match status" value="1"/>
</dbReference>
<name>A0A0M5IUP4_9CORY</name>
<dbReference type="PROSITE" id="PS50949">
    <property type="entry name" value="HTH_GNTR"/>
    <property type="match status" value="1"/>
</dbReference>
<dbReference type="SUPFAM" id="SSF48008">
    <property type="entry name" value="GntR ligand-binding domain-like"/>
    <property type="match status" value="1"/>
</dbReference>
<sequence length="234" mass="26675">MSEVVPPPNGEKKDIYSILRARILDLQLPPDSKVTIDAIAREMNVSHTPVREALRQLEGDNLIVKAPRRGYRTTSLLNFDQLRELFELRLLIEPWAARSAATNSLSNPSRALSSELEGFLRKRDAEDNIRHSLVTHDMQFHDHILQASRNTFVHQAIETTHSHLHLFRLYPGDWTGEQTVGEHRLIAEAIQACDPDAAEQAMRDHLMGAYYRFAGAFEKHEDVGPRPVPITQLY</sequence>
<dbReference type="SMART" id="SM00895">
    <property type="entry name" value="FCD"/>
    <property type="match status" value="1"/>
</dbReference>
<dbReference type="GO" id="GO:0003700">
    <property type="term" value="F:DNA-binding transcription factor activity"/>
    <property type="evidence" value="ECO:0007669"/>
    <property type="project" value="InterPro"/>
</dbReference>
<dbReference type="InterPro" id="IPR000524">
    <property type="entry name" value="Tscrpt_reg_HTH_GntR"/>
</dbReference>
<geneLocation type="plasmid" evidence="5 6">
    <name>pCdes1</name>
</geneLocation>
<dbReference type="PANTHER" id="PTHR43537:SF5">
    <property type="entry name" value="UXU OPERON TRANSCRIPTIONAL REGULATOR"/>
    <property type="match status" value="1"/>
</dbReference>
<dbReference type="PANTHER" id="PTHR43537">
    <property type="entry name" value="TRANSCRIPTIONAL REGULATOR, GNTR FAMILY"/>
    <property type="match status" value="1"/>
</dbReference>
<reference evidence="5 6" key="1">
    <citation type="submission" date="2014-08" db="EMBL/GenBank/DDBJ databases">
        <title>Complete genome sequence of Corynebacterium deserti GIMN1.010 (=DSM 45689), isolated from desert sand in western China.</title>
        <authorList>
            <person name="Ruckert C."/>
            <person name="Albersmeier A."/>
            <person name="Kalinowski J."/>
        </authorList>
    </citation>
    <scope>NUCLEOTIDE SEQUENCE [LARGE SCALE GENOMIC DNA]</scope>
    <source>
        <strain evidence="5 6">GIMN1.010</strain>
        <plasmid evidence="5 6">pCdes1</plasmid>
    </source>
</reference>